<dbReference type="Proteomes" id="UP000289775">
    <property type="component" value="Unassembled WGS sequence"/>
</dbReference>
<gene>
    <name evidence="2" type="ORF">NU09_2152</name>
</gene>
<keyword evidence="3" id="KW-1185">Reference proteome</keyword>
<accession>A0A444W9P7</accession>
<organism evidence="2 3">
    <name type="scientific">Flavobacterium beibuense</name>
    <dbReference type="NCBI Taxonomy" id="657326"/>
    <lineage>
        <taxon>Bacteria</taxon>
        <taxon>Pseudomonadati</taxon>
        <taxon>Bacteroidota</taxon>
        <taxon>Flavobacteriia</taxon>
        <taxon>Flavobacteriales</taxon>
        <taxon>Flavobacteriaceae</taxon>
        <taxon>Flavobacterium</taxon>
    </lineage>
</organism>
<reference evidence="2 3" key="1">
    <citation type="submission" date="2014-12" db="EMBL/GenBank/DDBJ databases">
        <title>Genome sequence of Flavobacterium beibuense RSKm HC5.</title>
        <authorList>
            <person name="Kim J.F."/>
            <person name="Song J.Y."/>
            <person name="Kwak M.-J."/>
            <person name="Lee S.-W."/>
        </authorList>
    </citation>
    <scope>NUCLEOTIDE SEQUENCE [LARGE SCALE GENOMIC DNA]</scope>
    <source>
        <strain evidence="2 3">RSKm HC5</strain>
    </source>
</reference>
<protein>
    <recommendedName>
        <fullName evidence="4">Lipoprotein</fullName>
    </recommendedName>
</protein>
<evidence type="ECO:0000313" key="2">
    <source>
        <dbReference type="EMBL" id="RYJ42366.1"/>
    </source>
</evidence>
<proteinExistence type="predicted"/>
<feature type="signal peptide" evidence="1">
    <location>
        <begin position="1"/>
        <end position="23"/>
    </location>
</feature>
<feature type="chain" id="PRO_5019096343" description="Lipoprotein" evidence="1">
    <location>
        <begin position="24"/>
        <end position="154"/>
    </location>
</feature>
<dbReference type="Pfam" id="PF19765">
    <property type="entry name" value="DUF6252"/>
    <property type="match status" value="1"/>
</dbReference>
<dbReference type="AlphaFoldDB" id="A0A444W9P7"/>
<evidence type="ECO:0008006" key="4">
    <source>
        <dbReference type="Google" id="ProtNLM"/>
    </source>
</evidence>
<comment type="caution">
    <text evidence="2">The sequence shown here is derived from an EMBL/GenBank/DDBJ whole genome shotgun (WGS) entry which is preliminary data.</text>
</comment>
<keyword evidence="1" id="KW-0732">Signal</keyword>
<evidence type="ECO:0000313" key="3">
    <source>
        <dbReference type="Proteomes" id="UP000289775"/>
    </source>
</evidence>
<dbReference type="RefSeq" id="WP_129751277.1">
    <property type="nucleotide sequence ID" value="NZ_JUIW01000007.1"/>
</dbReference>
<dbReference type="OrthoDB" id="1445836at2"/>
<sequence>MRRINTLLLAVLSVFFCLVSCNSDDNNDVLTAPYIRFVRPDITVANTTNPTAVIKNDGRIEIKFSSDVFTFLVTFSYNGEGTYTDSLYFVHSDTGVPIYFSGYSGSGYVTISEVNMDDLTITGTFELSGGYSYSVYPNLTLKQGEFVQVPLIIE</sequence>
<evidence type="ECO:0000256" key="1">
    <source>
        <dbReference type="SAM" id="SignalP"/>
    </source>
</evidence>
<name>A0A444W9P7_9FLAO</name>
<dbReference type="EMBL" id="JUIW01000007">
    <property type="protein sequence ID" value="RYJ42366.1"/>
    <property type="molecule type" value="Genomic_DNA"/>
</dbReference>
<dbReference type="InterPro" id="IPR046219">
    <property type="entry name" value="DUF6252"/>
</dbReference>